<dbReference type="Pfam" id="PF06985">
    <property type="entry name" value="HET"/>
    <property type="match status" value="1"/>
</dbReference>
<organism evidence="2 3">
    <name type="scientific">Karstenula rhodostoma CBS 690.94</name>
    <dbReference type="NCBI Taxonomy" id="1392251"/>
    <lineage>
        <taxon>Eukaryota</taxon>
        <taxon>Fungi</taxon>
        <taxon>Dikarya</taxon>
        <taxon>Ascomycota</taxon>
        <taxon>Pezizomycotina</taxon>
        <taxon>Dothideomycetes</taxon>
        <taxon>Pleosporomycetidae</taxon>
        <taxon>Pleosporales</taxon>
        <taxon>Massarineae</taxon>
        <taxon>Didymosphaeriaceae</taxon>
        <taxon>Karstenula</taxon>
    </lineage>
</organism>
<gene>
    <name evidence="2" type="ORF">P171DRAFT_482825</name>
</gene>
<dbReference type="AlphaFoldDB" id="A0A9P4PPQ9"/>
<dbReference type="PANTHER" id="PTHR24148:SF64">
    <property type="entry name" value="HETEROKARYON INCOMPATIBILITY DOMAIN-CONTAINING PROTEIN"/>
    <property type="match status" value="1"/>
</dbReference>
<name>A0A9P4PPQ9_9PLEO</name>
<dbReference type="PANTHER" id="PTHR24148">
    <property type="entry name" value="ANKYRIN REPEAT DOMAIN-CONTAINING PROTEIN 39 HOMOLOG-RELATED"/>
    <property type="match status" value="1"/>
</dbReference>
<dbReference type="Proteomes" id="UP000799764">
    <property type="component" value="Unassembled WGS sequence"/>
</dbReference>
<protein>
    <recommendedName>
        <fullName evidence="1">Heterokaryon incompatibility domain-containing protein</fullName>
    </recommendedName>
</protein>
<dbReference type="OrthoDB" id="10607702at2759"/>
<comment type="caution">
    <text evidence="2">The sequence shown here is derived from an EMBL/GenBank/DDBJ whole genome shotgun (WGS) entry which is preliminary data.</text>
</comment>
<evidence type="ECO:0000259" key="1">
    <source>
        <dbReference type="Pfam" id="PF06985"/>
    </source>
</evidence>
<evidence type="ECO:0000313" key="2">
    <source>
        <dbReference type="EMBL" id="KAF2446744.1"/>
    </source>
</evidence>
<sequence>MPTEKFGGSPFNFEQITHAIWIDALCIDQDNPRERNHQVRLFSDIYLNSEVVLAWMGTNLGLTWLFKAWTDRVYHKGWWRIKYPRLLAKRFGEWEASMRTRLLNNTYWTRAWTTQESLLAHKFMLVASNRCLDLIVALLAGRNRNWKMPEEDCRVWEQLLDSNASIFRRDPGRDFLGLSLSLSTSVSGLRQRESYSTAFLSLERLWEYRARSCTEPRDKIFSLLSVSCNGHEMDMDYNVTKEETALRFLQTNQDDFCLCHAVMVFDTLEAKILHMVGTTGPDNHRNFVDFQIPVENDLEGVILLADDLMRFDLTCHHINKVEPGFGVRSYHTRTFRGGSLRLQMPSAPSRGDVRALVHPVYWVDPLTQMSSAFSYDEHIYFAWEHGDSCTLRFSLPAFARLITLLGSLEERVELIGATKHFLTLPSGNMPSQPVILAAPLMSEHAALDAKGFSRITYKWPRRGETHISNLEGDPIPIRIADPNPMWSLLPQLDRPRQCQDRSLSGCAPE</sequence>
<feature type="domain" description="Heterokaryon incompatibility" evidence="1">
    <location>
        <begin position="18"/>
        <end position="116"/>
    </location>
</feature>
<dbReference type="InterPro" id="IPR010730">
    <property type="entry name" value="HET"/>
</dbReference>
<evidence type="ECO:0000313" key="3">
    <source>
        <dbReference type="Proteomes" id="UP000799764"/>
    </source>
</evidence>
<proteinExistence type="predicted"/>
<dbReference type="InterPro" id="IPR052895">
    <property type="entry name" value="HetReg/Transcr_Mod"/>
</dbReference>
<reference evidence="2" key="1">
    <citation type="journal article" date="2020" name="Stud. Mycol.">
        <title>101 Dothideomycetes genomes: a test case for predicting lifestyles and emergence of pathogens.</title>
        <authorList>
            <person name="Haridas S."/>
            <person name="Albert R."/>
            <person name="Binder M."/>
            <person name="Bloem J."/>
            <person name="Labutti K."/>
            <person name="Salamov A."/>
            <person name="Andreopoulos B."/>
            <person name="Baker S."/>
            <person name="Barry K."/>
            <person name="Bills G."/>
            <person name="Bluhm B."/>
            <person name="Cannon C."/>
            <person name="Castanera R."/>
            <person name="Culley D."/>
            <person name="Daum C."/>
            <person name="Ezra D."/>
            <person name="Gonzalez J."/>
            <person name="Henrissat B."/>
            <person name="Kuo A."/>
            <person name="Liang C."/>
            <person name="Lipzen A."/>
            <person name="Lutzoni F."/>
            <person name="Magnuson J."/>
            <person name="Mondo S."/>
            <person name="Nolan M."/>
            <person name="Ohm R."/>
            <person name="Pangilinan J."/>
            <person name="Park H.-J."/>
            <person name="Ramirez L."/>
            <person name="Alfaro M."/>
            <person name="Sun H."/>
            <person name="Tritt A."/>
            <person name="Yoshinaga Y."/>
            <person name="Zwiers L.-H."/>
            <person name="Turgeon B."/>
            <person name="Goodwin S."/>
            <person name="Spatafora J."/>
            <person name="Crous P."/>
            <person name="Grigoriev I."/>
        </authorList>
    </citation>
    <scope>NUCLEOTIDE SEQUENCE</scope>
    <source>
        <strain evidence="2">CBS 690.94</strain>
    </source>
</reference>
<dbReference type="EMBL" id="MU001497">
    <property type="protein sequence ID" value="KAF2446744.1"/>
    <property type="molecule type" value="Genomic_DNA"/>
</dbReference>
<keyword evidence="3" id="KW-1185">Reference proteome</keyword>
<accession>A0A9P4PPQ9</accession>